<dbReference type="EMBL" id="RDQH01000342">
    <property type="protein sequence ID" value="RXH71530.1"/>
    <property type="molecule type" value="Genomic_DNA"/>
</dbReference>
<feature type="region of interest" description="Disordered" evidence="1">
    <location>
        <begin position="389"/>
        <end position="411"/>
    </location>
</feature>
<evidence type="ECO:0000256" key="3">
    <source>
        <dbReference type="SAM" id="SignalP"/>
    </source>
</evidence>
<dbReference type="AlphaFoldDB" id="A0A498HLE4"/>
<evidence type="ECO:0000256" key="1">
    <source>
        <dbReference type="SAM" id="MobiDB-lite"/>
    </source>
</evidence>
<keyword evidence="3" id="KW-0732">Signal</keyword>
<evidence type="ECO:0000313" key="4">
    <source>
        <dbReference type="EMBL" id="RXH71530.1"/>
    </source>
</evidence>
<proteinExistence type="predicted"/>
<sequence length="411" mass="46366">MAPSKLLLFSVFLALSFTGITAYPPAPDDGASDSAQEVADSSLALQLQQLKSRVSLLESSIDDKNCELRKKDESIKLMEKVIQEKSNSIALLQSAIESVQVRGSEPLDVVELGDKPHVQAGGLEKQCNLIANLISLSILFQLQKVNDEQKTGIQKTEHDLQVAEEEIVKEKFGISSISEDLTEVRKCIYVQTYIVTYWNELGRPAFNLGIEKALKMKARGEGWTEIIVERIRTNWIPRLKKQSLEFKAYLEPNIRLVTAKIVDVYRSSKSSIGTLVLKAQNMADPYIQEAKKYTEPYIDRVAMVTKPHLDKLHIALKPYTKKVLNAYRKVITTTTFLHHEVKEILKNNELTQPVASMELAWFAATALLALPAVFLFKLYSATLGKKTKKRSHSSYANHTRRRLKRAHRAST</sequence>
<protein>
    <submittedName>
        <fullName evidence="4">Uncharacterized protein</fullName>
    </submittedName>
</protein>
<accession>A0A498HLE4</accession>
<evidence type="ECO:0000256" key="2">
    <source>
        <dbReference type="SAM" id="Phobius"/>
    </source>
</evidence>
<feature type="signal peptide" evidence="3">
    <location>
        <begin position="1"/>
        <end position="22"/>
    </location>
</feature>
<dbReference type="STRING" id="3750.A0A498HLE4"/>
<dbReference type="PANTHER" id="PTHR34360">
    <property type="entry name" value="OS08G0519400 PROTEIN"/>
    <property type="match status" value="1"/>
</dbReference>
<keyword evidence="2" id="KW-0812">Transmembrane</keyword>
<keyword evidence="2" id="KW-0472">Membrane</keyword>
<dbReference type="PANTHER" id="PTHR34360:SF1">
    <property type="entry name" value="OS08G0519400 PROTEIN"/>
    <property type="match status" value="1"/>
</dbReference>
<organism evidence="4 5">
    <name type="scientific">Malus domestica</name>
    <name type="common">Apple</name>
    <name type="synonym">Pyrus malus</name>
    <dbReference type="NCBI Taxonomy" id="3750"/>
    <lineage>
        <taxon>Eukaryota</taxon>
        <taxon>Viridiplantae</taxon>
        <taxon>Streptophyta</taxon>
        <taxon>Embryophyta</taxon>
        <taxon>Tracheophyta</taxon>
        <taxon>Spermatophyta</taxon>
        <taxon>Magnoliopsida</taxon>
        <taxon>eudicotyledons</taxon>
        <taxon>Gunneridae</taxon>
        <taxon>Pentapetalae</taxon>
        <taxon>rosids</taxon>
        <taxon>fabids</taxon>
        <taxon>Rosales</taxon>
        <taxon>Rosaceae</taxon>
        <taxon>Amygdaloideae</taxon>
        <taxon>Maleae</taxon>
        <taxon>Malus</taxon>
    </lineage>
</organism>
<keyword evidence="2" id="KW-1133">Transmembrane helix</keyword>
<gene>
    <name evidence="4" type="ORF">DVH24_018885</name>
</gene>
<evidence type="ECO:0000313" key="5">
    <source>
        <dbReference type="Proteomes" id="UP000290289"/>
    </source>
</evidence>
<feature type="transmembrane region" description="Helical" evidence="2">
    <location>
        <begin position="359"/>
        <end position="380"/>
    </location>
</feature>
<dbReference type="Proteomes" id="UP000290289">
    <property type="component" value="Chromosome 16"/>
</dbReference>
<keyword evidence="5" id="KW-1185">Reference proteome</keyword>
<feature type="chain" id="PRO_5019741352" evidence="3">
    <location>
        <begin position="23"/>
        <end position="411"/>
    </location>
</feature>
<reference evidence="4 5" key="1">
    <citation type="submission" date="2018-10" db="EMBL/GenBank/DDBJ databases">
        <title>A high-quality apple genome assembly.</title>
        <authorList>
            <person name="Hu J."/>
        </authorList>
    </citation>
    <scope>NUCLEOTIDE SEQUENCE [LARGE SCALE GENOMIC DNA]</scope>
    <source>
        <strain evidence="5">cv. HFTH1</strain>
        <tissue evidence="4">Young leaf</tissue>
    </source>
</reference>
<name>A0A498HLE4_MALDO</name>
<comment type="caution">
    <text evidence="4">The sequence shown here is derived from an EMBL/GenBank/DDBJ whole genome shotgun (WGS) entry which is preliminary data.</text>
</comment>